<accession>A0A5J5EDB5</accession>
<reference evidence="3 4" key="1">
    <citation type="submission" date="2019-09" db="EMBL/GenBank/DDBJ databases">
        <title>Draft genome of the ectomycorrhizal ascomycete Sphaerosporella brunnea.</title>
        <authorList>
            <consortium name="DOE Joint Genome Institute"/>
            <person name="Benucci G.M."/>
            <person name="Marozzi G."/>
            <person name="Antonielli L."/>
            <person name="Sanchez S."/>
            <person name="Marco P."/>
            <person name="Wang X."/>
            <person name="Falini L.B."/>
            <person name="Barry K."/>
            <person name="Haridas S."/>
            <person name="Lipzen A."/>
            <person name="Labutti K."/>
            <person name="Grigoriev I.V."/>
            <person name="Murat C."/>
            <person name="Martin F."/>
            <person name="Albertini E."/>
            <person name="Donnini D."/>
            <person name="Bonito G."/>
        </authorList>
    </citation>
    <scope>NUCLEOTIDE SEQUENCE [LARGE SCALE GENOMIC DNA]</scope>
    <source>
        <strain evidence="3 4">Sb_GMNB300</strain>
    </source>
</reference>
<evidence type="ECO:0000256" key="1">
    <source>
        <dbReference type="SAM" id="MobiDB-lite"/>
    </source>
</evidence>
<feature type="compositionally biased region" description="Basic residues" evidence="1">
    <location>
        <begin position="90"/>
        <end position="99"/>
    </location>
</feature>
<name>A0A5J5EDB5_9PEZI</name>
<protein>
    <submittedName>
        <fullName evidence="3">Uncharacterized protein</fullName>
    </submittedName>
</protein>
<keyword evidence="2" id="KW-0472">Membrane</keyword>
<sequence>MQDYANECDKSTPKAILVLVSLIGALGCPWCCGWLRKPSVGFSGGGVTGPRSDISGALPGLQRRAITDTFNHAPKATIEIQHPTSQPPPKKAKSKRKAPTKATKITFLLEGVPLHSEQSSSAPPAPPSSLPPPLPPAKPTPAAEPHAEPNAKDKKKKEYSYRLSSEATVGKERVASESGVYFFGEGSEQDNLKSTFDYEPIRDKMDLETGRKWKG</sequence>
<dbReference type="Proteomes" id="UP000326924">
    <property type="component" value="Unassembled WGS sequence"/>
</dbReference>
<organism evidence="3 4">
    <name type="scientific">Sphaerosporella brunnea</name>
    <dbReference type="NCBI Taxonomy" id="1250544"/>
    <lineage>
        <taxon>Eukaryota</taxon>
        <taxon>Fungi</taxon>
        <taxon>Dikarya</taxon>
        <taxon>Ascomycota</taxon>
        <taxon>Pezizomycotina</taxon>
        <taxon>Pezizomycetes</taxon>
        <taxon>Pezizales</taxon>
        <taxon>Pyronemataceae</taxon>
        <taxon>Sphaerosporella</taxon>
    </lineage>
</organism>
<keyword evidence="4" id="KW-1185">Reference proteome</keyword>
<dbReference type="AlphaFoldDB" id="A0A5J5EDB5"/>
<feature type="region of interest" description="Disordered" evidence="1">
    <location>
        <begin position="114"/>
        <end position="167"/>
    </location>
</feature>
<feature type="region of interest" description="Disordered" evidence="1">
    <location>
        <begin position="77"/>
        <end position="100"/>
    </location>
</feature>
<keyword evidence="2" id="KW-0812">Transmembrane</keyword>
<proteinExistence type="predicted"/>
<evidence type="ECO:0000256" key="2">
    <source>
        <dbReference type="SAM" id="Phobius"/>
    </source>
</evidence>
<feature type="compositionally biased region" description="Pro residues" evidence="1">
    <location>
        <begin position="123"/>
        <end position="139"/>
    </location>
</feature>
<evidence type="ECO:0000313" key="4">
    <source>
        <dbReference type="Proteomes" id="UP000326924"/>
    </source>
</evidence>
<gene>
    <name evidence="3" type="ORF">FN846DRAFT_895884</name>
</gene>
<keyword evidence="2" id="KW-1133">Transmembrane helix</keyword>
<dbReference type="EMBL" id="VXIS01000427">
    <property type="protein sequence ID" value="KAA8893555.1"/>
    <property type="molecule type" value="Genomic_DNA"/>
</dbReference>
<feature type="compositionally biased region" description="Basic and acidic residues" evidence="1">
    <location>
        <begin position="145"/>
        <end position="160"/>
    </location>
</feature>
<feature type="transmembrane region" description="Helical" evidence="2">
    <location>
        <begin position="15"/>
        <end position="35"/>
    </location>
</feature>
<comment type="caution">
    <text evidence="3">The sequence shown here is derived from an EMBL/GenBank/DDBJ whole genome shotgun (WGS) entry which is preliminary data.</text>
</comment>
<evidence type="ECO:0000313" key="3">
    <source>
        <dbReference type="EMBL" id="KAA8893555.1"/>
    </source>
</evidence>
<dbReference type="InParanoid" id="A0A5J5EDB5"/>